<dbReference type="InterPro" id="IPR022761">
    <property type="entry name" value="Fumarate_lyase_N"/>
</dbReference>
<proteinExistence type="inferred from homology"/>
<dbReference type="EMBL" id="AZDV01000023">
    <property type="protein sequence ID" value="KRK94925.1"/>
    <property type="molecule type" value="Genomic_DNA"/>
</dbReference>
<dbReference type="NCBIfam" id="TIGR00928">
    <property type="entry name" value="purB"/>
    <property type="match status" value="1"/>
</dbReference>
<dbReference type="InterPro" id="IPR004769">
    <property type="entry name" value="Pur_lyase"/>
</dbReference>
<dbReference type="GO" id="GO:0005829">
    <property type="term" value="C:cytosol"/>
    <property type="evidence" value="ECO:0007669"/>
    <property type="project" value="TreeGrafter"/>
</dbReference>
<dbReference type="SUPFAM" id="SSF48557">
    <property type="entry name" value="L-aspartase-like"/>
    <property type="match status" value="1"/>
</dbReference>
<dbReference type="SMART" id="SM00998">
    <property type="entry name" value="ADSL_C"/>
    <property type="match status" value="1"/>
</dbReference>
<dbReference type="EC" id="4.3.2.2" evidence="4 11"/>
<comment type="pathway">
    <text evidence="1 12">Purine metabolism; IMP biosynthesis via de novo pathway; 5-amino-1-(5-phospho-D-ribosyl)imidazole-4-carboxamide from 5-amino-1-(5-phospho-D-ribosyl)imidazole-4-carboxylate: step 2/2.</text>
</comment>
<dbReference type="FunFam" id="1.10.275.10:FF:000006">
    <property type="entry name" value="Adenylosuccinate lyase"/>
    <property type="match status" value="1"/>
</dbReference>
<dbReference type="FunFam" id="1.10.40.30:FF:000007">
    <property type="entry name" value="Adenylosuccinate lyase"/>
    <property type="match status" value="1"/>
</dbReference>
<dbReference type="UniPathway" id="UPA00075">
    <property type="reaction ID" value="UER00336"/>
</dbReference>
<feature type="domain" description="Adenylosuccinate lyase C-terminal" evidence="13">
    <location>
        <begin position="362"/>
        <end position="442"/>
    </location>
</feature>
<evidence type="ECO:0000256" key="11">
    <source>
        <dbReference type="NCBIfam" id="TIGR00928"/>
    </source>
</evidence>
<evidence type="ECO:0000256" key="12">
    <source>
        <dbReference type="RuleBase" id="RU361172"/>
    </source>
</evidence>
<dbReference type="InterPro" id="IPR024083">
    <property type="entry name" value="Fumarase/histidase_N"/>
</dbReference>
<name>A0A0R1LGR1_9LACO</name>
<dbReference type="GO" id="GO:0044208">
    <property type="term" value="P:'de novo' AMP biosynthetic process"/>
    <property type="evidence" value="ECO:0007669"/>
    <property type="project" value="UniProtKB-UniPathway"/>
</dbReference>
<sequence>MFVFYRKNKEESPMLSRYTRPEMGKIWSLQNQYASWLAVEIAIDEAWAKLGEVPVADAEKIRANATFNVDRIAEIEAVTHHDVVAFTRAVSESLGAERKWIHFGVTSTDVVDTAQGYRLKQANVQLRQGIVTLIATLKTLSLKYKDTVMIGRTHGVQAEPTTFGLKIARWYAEMQRNLDRFDRAAKGVETGKISGAVGTFANVPPEVEAYVCENLGITAQPIASQVLPRDLHADYIATLALIGTSIEEFATEIRSLQRSEIHEVEEYFNPGQKGSSAMPHKRNPIGSENVTGLARVLRGNVITAYENVSLWHERDISHSSAERIILPETTTLLDYMLHRFNRILTNLDVFPQTMLANMNRTYGLIYSQRLLLKLIEAGMSREDAYDLVQPLTAKAWDEQVQFRPLVEASAGIQERLTPDQIEDAFDYHYHLRRVDVIFKRLGLE</sequence>
<dbReference type="Pfam" id="PF10397">
    <property type="entry name" value="ADSL_C"/>
    <property type="match status" value="1"/>
</dbReference>
<dbReference type="CDD" id="cd01360">
    <property type="entry name" value="Adenylsuccinate_lyase_1"/>
    <property type="match status" value="1"/>
</dbReference>
<organism evidence="14 15">
    <name type="scientific">Levilactobacillus acidifarinae DSM 19394 = JCM 15949</name>
    <dbReference type="NCBI Taxonomy" id="1423715"/>
    <lineage>
        <taxon>Bacteria</taxon>
        <taxon>Bacillati</taxon>
        <taxon>Bacillota</taxon>
        <taxon>Bacilli</taxon>
        <taxon>Lactobacillales</taxon>
        <taxon>Lactobacillaceae</taxon>
        <taxon>Levilactobacillus</taxon>
    </lineage>
</organism>
<evidence type="ECO:0000256" key="3">
    <source>
        <dbReference type="ARBA" id="ARBA00008273"/>
    </source>
</evidence>
<dbReference type="InterPro" id="IPR008948">
    <property type="entry name" value="L-Aspartase-like"/>
</dbReference>
<dbReference type="PRINTS" id="PR00149">
    <property type="entry name" value="FUMRATELYASE"/>
</dbReference>
<dbReference type="PATRIC" id="fig|1423715.3.peg.2177"/>
<evidence type="ECO:0000256" key="8">
    <source>
        <dbReference type="ARBA" id="ARBA00024477"/>
    </source>
</evidence>
<comment type="catalytic activity">
    <reaction evidence="10">
        <text>N(6)-(1,2-dicarboxyethyl)-AMP = fumarate + AMP</text>
        <dbReference type="Rhea" id="RHEA:16853"/>
        <dbReference type="ChEBI" id="CHEBI:29806"/>
        <dbReference type="ChEBI" id="CHEBI:57567"/>
        <dbReference type="ChEBI" id="CHEBI:456215"/>
        <dbReference type="EC" id="4.3.2.2"/>
    </reaction>
    <physiologicalReaction direction="left-to-right" evidence="10">
        <dbReference type="Rhea" id="RHEA:16854"/>
    </physiologicalReaction>
</comment>
<protein>
    <recommendedName>
        <fullName evidence="5 11">Adenylosuccinate lyase</fullName>
        <shortName evidence="12">ASL</shortName>
        <ecNumber evidence="4 11">4.3.2.2</ecNumber>
    </recommendedName>
    <alternativeName>
        <fullName evidence="9 12">Adenylosuccinase</fullName>
    </alternativeName>
</protein>
<dbReference type="PROSITE" id="PS00163">
    <property type="entry name" value="FUMARATE_LYASES"/>
    <property type="match status" value="1"/>
</dbReference>
<evidence type="ECO:0000256" key="1">
    <source>
        <dbReference type="ARBA" id="ARBA00004706"/>
    </source>
</evidence>
<comment type="caution">
    <text evidence="14">The sequence shown here is derived from an EMBL/GenBank/DDBJ whole genome shotgun (WGS) entry which is preliminary data.</text>
</comment>
<evidence type="ECO:0000256" key="7">
    <source>
        <dbReference type="ARBA" id="ARBA00023239"/>
    </source>
</evidence>
<dbReference type="Pfam" id="PF00206">
    <property type="entry name" value="Lyase_1"/>
    <property type="match status" value="1"/>
</dbReference>
<evidence type="ECO:0000259" key="13">
    <source>
        <dbReference type="SMART" id="SM00998"/>
    </source>
</evidence>
<dbReference type="GO" id="GO:0004018">
    <property type="term" value="F:N6-(1,2-dicarboxyethyl)AMP AMP-lyase (fumarate-forming) activity"/>
    <property type="evidence" value="ECO:0007669"/>
    <property type="project" value="UniProtKB-UniRule"/>
</dbReference>
<dbReference type="PANTHER" id="PTHR43172:SF1">
    <property type="entry name" value="ADENYLOSUCCINATE LYASE"/>
    <property type="match status" value="1"/>
</dbReference>
<dbReference type="Gene3D" id="1.10.40.30">
    <property type="entry name" value="Fumarase/aspartase (C-terminal domain)"/>
    <property type="match status" value="1"/>
</dbReference>
<evidence type="ECO:0000256" key="10">
    <source>
        <dbReference type="ARBA" id="ARBA00049115"/>
    </source>
</evidence>
<dbReference type="UniPathway" id="UPA00074">
    <property type="reaction ID" value="UER00132"/>
</dbReference>
<dbReference type="InterPro" id="IPR019468">
    <property type="entry name" value="AdenyloSucc_lyase_C"/>
</dbReference>
<evidence type="ECO:0000256" key="6">
    <source>
        <dbReference type="ARBA" id="ARBA00022755"/>
    </source>
</evidence>
<evidence type="ECO:0000313" key="14">
    <source>
        <dbReference type="EMBL" id="KRK94925.1"/>
    </source>
</evidence>
<evidence type="ECO:0000256" key="9">
    <source>
        <dbReference type="ARBA" id="ARBA00030717"/>
    </source>
</evidence>
<keyword evidence="7 12" id="KW-0456">Lyase</keyword>
<accession>A0A0R1LGR1</accession>
<dbReference type="AlphaFoldDB" id="A0A0R1LGR1"/>
<evidence type="ECO:0000256" key="5">
    <source>
        <dbReference type="ARBA" id="ARBA00017058"/>
    </source>
</evidence>
<dbReference type="InterPro" id="IPR020557">
    <property type="entry name" value="Fumarate_lyase_CS"/>
</dbReference>
<dbReference type="Gene3D" id="1.10.275.10">
    <property type="entry name" value="Fumarase/aspartase (N-terminal domain)"/>
    <property type="match status" value="1"/>
</dbReference>
<gene>
    <name evidence="14" type="ORF">FD25_GL002108</name>
</gene>
<keyword evidence="6 12" id="KW-0658">Purine biosynthesis</keyword>
<dbReference type="InterPro" id="IPR000362">
    <property type="entry name" value="Fumarate_lyase_fam"/>
</dbReference>
<dbReference type="Proteomes" id="UP000051955">
    <property type="component" value="Unassembled WGS sequence"/>
</dbReference>
<dbReference type="GO" id="GO:0006189">
    <property type="term" value="P:'de novo' IMP biosynthetic process"/>
    <property type="evidence" value="ECO:0007669"/>
    <property type="project" value="UniProtKB-UniPathway"/>
</dbReference>
<dbReference type="GO" id="GO:0070626">
    <property type="term" value="F:(S)-2-(5-amino-1-(5-phospho-D-ribosyl)imidazole-4-carboxamido) succinate lyase (fumarate-forming) activity"/>
    <property type="evidence" value="ECO:0007669"/>
    <property type="project" value="TreeGrafter"/>
</dbReference>
<keyword evidence="15" id="KW-1185">Reference proteome</keyword>
<dbReference type="FunFam" id="1.20.200.10:FF:000008">
    <property type="entry name" value="Adenylosuccinate lyase"/>
    <property type="match status" value="1"/>
</dbReference>
<dbReference type="PANTHER" id="PTHR43172">
    <property type="entry name" value="ADENYLOSUCCINATE LYASE"/>
    <property type="match status" value="1"/>
</dbReference>
<evidence type="ECO:0000256" key="2">
    <source>
        <dbReference type="ARBA" id="ARBA00004734"/>
    </source>
</evidence>
<reference evidence="14 15" key="1">
    <citation type="journal article" date="2015" name="Genome Announc.">
        <title>Expanding the biotechnology potential of lactobacilli through comparative genomics of 213 strains and associated genera.</title>
        <authorList>
            <person name="Sun Z."/>
            <person name="Harris H.M."/>
            <person name="McCann A."/>
            <person name="Guo C."/>
            <person name="Argimon S."/>
            <person name="Zhang W."/>
            <person name="Yang X."/>
            <person name="Jeffery I.B."/>
            <person name="Cooney J.C."/>
            <person name="Kagawa T.F."/>
            <person name="Liu W."/>
            <person name="Song Y."/>
            <person name="Salvetti E."/>
            <person name="Wrobel A."/>
            <person name="Rasinkangas P."/>
            <person name="Parkhill J."/>
            <person name="Rea M.C."/>
            <person name="O'Sullivan O."/>
            <person name="Ritari J."/>
            <person name="Douillard F.P."/>
            <person name="Paul Ross R."/>
            <person name="Yang R."/>
            <person name="Briner A.E."/>
            <person name="Felis G.E."/>
            <person name="de Vos W.M."/>
            <person name="Barrangou R."/>
            <person name="Klaenhammer T.R."/>
            <person name="Caufield P.W."/>
            <person name="Cui Y."/>
            <person name="Zhang H."/>
            <person name="O'Toole P.W."/>
        </authorList>
    </citation>
    <scope>NUCLEOTIDE SEQUENCE [LARGE SCALE GENOMIC DNA]</scope>
    <source>
        <strain evidence="14 15">DSM 19394</strain>
    </source>
</reference>
<dbReference type="Gene3D" id="1.20.200.10">
    <property type="entry name" value="Fumarase/aspartase (Central domain)"/>
    <property type="match status" value="1"/>
</dbReference>
<comment type="catalytic activity">
    <reaction evidence="8">
        <text>(2S)-2-[5-amino-1-(5-phospho-beta-D-ribosyl)imidazole-4-carboxamido]succinate = 5-amino-1-(5-phospho-beta-D-ribosyl)imidazole-4-carboxamide + fumarate</text>
        <dbReference type="Rhea" id="RHEA:23920"/>
        <dbReference type="ChEBI" id="CHEBI:29806"/>
        <dbReference type="ChEBI" id="CHEBI:58443"/>
        <dbReference type="ChEBI" id="CHEBI:58475"/>
        <dbReference type="EC" id="4.3.2.2"/>
    </reaction>
    <physiologicalReaction direction="left-to-right" evidence="8">
        <dbReference type="Rhea" id="RHEA:23921"/>
    </physiologicalReaction>
</comment>
<dbReference type="PRINTS" id="PR00145">
    <property type="entry name" value="ARGSUCLYASE"/>
</dbReference>
<evidence type="ECO:0000313" key="15">
    <source>
        <dbReference type="Proteomes" id="UP000051955"/>
    </source>
</evidence>
<evidence type="ECO:0000256" key="4">
    <source>
        <dbReference type="ARBA" id="ARBA00012339"/>
    </source>
</evidence>
<dbReference type="STRING" id="1423715.FD25_GL002108"/>
<comment type="similarity">
    <text evidence="3 12">Belongs to the lyase 1 family. Adenylosuccinate lyase subfamily.</text>
</comment>
<comment type="pathway">
    <text evidence="2 12">Purine metabolism; AMP biosynthesis via de novo pathway; AMP from IMP: step 2/2.</text>
</comment>